<dbReference type="SUPFAM" id="SSF46785">
    <property type="entry name" value="Winged helix' DNA-binding domain"/>
    <property type="match status" value="1"/>
</dbReference>
<feature type="domain" description="Carbohydrate kinase PfkB" evidence="3">
    <location>
        <begin position="58"/>
        <end position="347"/>
    </location>
</feature>
<dbReference type="InterPro" id="IPR036388">
    <property type="entry name" value="WH-like_DNA-bd_sf"/>
</dbReference>
<keyword evidence="1" id="KW-0808">Transferase</keyword>
<organism evidence="4 5">
    <name type="scientific">Vibrio nigripulchritudo SOn1</name>
    <dbReference type="NCBI Taxonomy" id="1238450"/>
    <lineage>
        <taxon>Bacteria</taxon>
        <taxon>Pseudomonadati</taxon>
        <taxon>Pseudomonadota</taxon>
        <taxon>Gammaproteobacteria</taxon>
        <taxon>Vibrionales</taxon>
        <taxon>Vibrionaceae</taxon>
        <taxon>Vibrio</taxon>
    </lineage>
</organism>
<name>A0AAV2VWX6_9VIBR</name>
<protein>
    <submittedName>
        <fullName evidence="4">Phosphofructokinase</fullName>
    </submittedName>
</protein>
<dbReference type="InterPro" id="IPR002173">
    <property type="entry name" value="Carboh/pur_kinase_PfkB_CS"/>
</dbReference>
<accession>A0AAV2VWX6</accession>
<comment type="caution">
    <text evidence="4">The sequence shown here is derived from an EMBL/GenBank/DDBJ whole genome shotgun (WGS) entry which is preliminary data.</text>
</comment>
<keyword evidence="2" id="KW-0418">Kinase</keyword>
<evidence type="ECO:0000313" key="5">
    <source>
        <dbReference type="Proteomes" id="UP000018211"/>
    </source>
</evidence>
<dbReference type="AlphaFoldDB" id="A0AAV2VWX6"/>
<dbReference type="Gene3D" id="3.40.1190.20">
    <property type="match status" value="1"/>
</dbReference>
<evidence type="ECO:0000259" key="3">
    <source>
        <dbReference type="Pfam" id="PF00294"/>
    </source>
</evidence>
<sequence length="363" mass="39436">MTEREQQIFQLIKQDPMIPQQDIADKLGISRSAVAGHIMNMTNKGIILGKGYILSESQYAVVIGGANMDILGQPQQAMHQGDSNPGVVSCSPGGVGRNIAENIARLGTEVRLISVVGNDTYGQLIIDKTRLAGVDVSLVMKLSDGTTSTYLSLLNEEGDMQVAVSDMSILDKLTIESLEPHIEVLKRAEVIVVDTNLSESVLEYIFSQFADKPIFVDTVSSTKSVKIKPYLSHIHTLKPNIKEAQSLSDLPHHNADDLETIADWFLNQGTQRIFLSLGEEGVFYKDAQGSQHFPTVSTDIKNANGAGDAFLAGLVHSYINKWSVERSSEFAMAAASVALSDVATINPNFSENAVKRVLNEAEC</sequence>
<dbReference type="Proteomes" id="UP000018211">
    <property type="component" value="Unassembled WGS sequence"/>
</dbReference>
<dbReference type="SUPFAM" id="SSF53613">
    <property type="entry name" value="Ribokinase-like"/>
    <property type="match status" value="1"/>
</dbReference>
<dbReference type="PANTHER" id="PTHR10584">
    <property type="entry name" value="SUGAR KINASE"/>
    <property type="match status" value="1"/>
</dbReference>
<evidence type="ECO:0000313" key="4">
    <source>
        <dbReference type="EMBL" id="CCO49227.1"/>
    </source>
</evidence>
<evidence type="ECO:0000256" key="2">
    <source>
        <dbReference type="ARBA" id="ARBA00022777"/>
    </source>
</evidence>
<dbReference type="CDD" id="cd01941">
    <property type="entry name" value="YeiC_kinase_like"/>
    <property type="match status" value="1"/>
</dbReference>
<dbReference type="PANTHER" id="PTHR10584:SF166">
    <property type="entry name" value="RIBOKINASE"/>
    <property type="match status" value="1"/>
</dbReference>
<proteinExistence type="predicted"/>
<dbReference type="RefSeq" id="WP_022613422.1">
    <property type="nucleotide sequence ID" value="NZ_LK391965.1"/>
</dbReference>
<dbReference type="InterPro" id="IPR011611">
    <property type="entry name" value="PfkB_dom"/>
</dbReference>
<dbReference type="EMBL" id="CAOF01000176">
    <property type="protein sequence ID" value="CCO49227.1"/>
    <property type="molecule type" value="Genomic_DNA"/>
</dbReference>
<reference evidence="4 5" key="1">
    <citation type="journal article" date="2013" name="ISME J.">
        <title>Comparative genomics of pathogenic lineages of Vibrio nigripulchritudo identifies virulence-associated traits.</title>
        <authorList>
            <person name="Goudenege D."/>
            <person name="Labreuche Y."/>
            <person name="Krin E."/>
            <person name="Ansquer D."/>
            <person name="Mangenot S."/>
            <person name="Calteau A."/>
            <person name="Medigue C."/>
            <person name="Mazel D."/>
            <person name="Polz M.F."/>
            <person name="Le Roux F."/>
        </authorList>
    </citation>
    <scope>NUCLEOTIDE SEQUENCE [LARGE SCALE GENOMIC DNA]</scope>
    <source>
        <strain evidence="4 5">SOn1</strain>
    </source>
</reference>
<dbReference type="GO" id="GO:0016301">
    <property type="term" value="F:kinase activity"/>
    <property type="evidence" value="ECO:0007669"/>
    <property type="project" value="UniProtKB-KW"/>
</dbReference>
<dbReference type="Pfam" id="PF00294">
    <property type="entry name" value="PfkB"/>
    <property type="match status" value="1"/>
</dbReference>
<dbReference type="InterPro" id="IPR029056">
    <property type="entry name" value="Ribokinase-like"/>
</dbReference>
<dbReference type="PROSITE" id="PS00583">
    <property type="entry name" value="PFKB_KINASES_1"/>
    <property type="match status" value="1"/>
</dbReference>
<gene>
    <name evidence="4" type="ORF">VIBNISOn1_800008</name>
</gene>
<evidence type="ECO:0000256" key="1">
    <source>
        <dbReference type="ARBA" id="ARBA00022679"/>
    </source>
</evidence>
<dbReference type="Gene3D" id="1.10.10.10">
    <property type="entry name" value="Winged helix-like DNA-binding domain superfamily/Winged helix DNA-binding domain"/>
    <property type="match status" value="1"/>
</dbReference>
<dbReference type="Pfam" id="PF13412">
    <property type="entry name" value="HTH_24"/>
    <property type="match status" value="1"/>
</dbReference>
<dbReference type="InterPro" id="IPR036390">
    <property type="entry name" value="WH_DNA-bd_sf"/>
</dbReference>